<reference evidence="1" key="1">
    <citation type="submission" date="2023-04" db="EMBL/GenBank/DDBJ databases">
        <title>A chromosome-level genome assembly of the parasitoid wasp Eretmocerus hayati.</title>
        <authorList>
            <person name="Zhong Y."/>
            <person name="Liu S."/>
            <person name="Liu Y."/>
        </authorList>
    </citation>
    <scope>NUCLEOTIDE SEQUENCE</scope>
    <source>
        <strain evidence="1">ZJU_SS_LIU_2023</strain>
    </source>
</reference>
<accession>A0ACC2P544</accession>
<proteinExistence type="predicted"/>
<organism evidence="1 2">
    <name type="scientific">Eretmocerus hayati</name>
    <dbReference type="NCBI Taxonomy" id="131215"/>
    <lineage>
        <taxon>Eukaryota</taxon>
        <taxon>Metazoa</taxon>
        <taxon>Ecdysozoa</taxon>
        <taxon>Arthropoda</taxon>
        <taxon>Hexapoda</taxon>
        <taxon>Insecta</taxon>
        <taxon>Pterygota</taxon>
        <taxon>Neoptera</taxon>
        <taxon>Endopterygota</taxon>
        <taxon>Hymenoptera</taxon>
        <taxon>Apocrita</taxon>
        <taxon>Proctotrupomorpha</taxon>
        <taxon>Chalcidoidea</taxon>
        <taxon>Aphelinidae</taxon>
        <taxon>Aphelininae</taxon>
        <taxon>Eretmocerus</taxon>
    </lineage>
</organism>
<name>A0ACC2P544_9HYME</name>
<comment type="caution">
    <text evidence="1">The sequence shown here is derived from an EMBL/GenBank/DDBJ whole genome shotgun (WGS) entry which is preliminary data.</text>
</comment>
<protein>
    <submittedName>
        <fullName evidence="1">Uncharacterized protein</fullName>
    </submittedName>
</protein>
<gene>
    <name evidence="1" type="ORF">QAD02_014472</name>
</gene>
<evidence type="ECO:0000313" key="1">
    <source>
        <dbReference type="EMBL" id="KAJ8678685.1"/>
    </source>
</evidence>
<sequence>MRSSSNFSKDKEDLVFDASYTHVSVRGTECLRSNGSVEYFNESERNRDLDRSRFIVNSSQNGNKIFSEWESICYQPNSFELHNMSICDDLDSSITLMKSKLFNLNNDVLVDGIPKKKKTNASSDNLPNVCDDSFYGLPIAVRELIKKHKGIDQLYDWQDECLKMNMINDRRNLIYALPTSGGKTLVAEILMLRELHCKQKNAMFVLPFVALVQEKIQSITPFALEMNFLVEEYAAEKGQYPPRKRRKKNSLYVCTIEKAQTIINCLIELDRLNEIGIIVVDELHLLGENGGRGATLECLLTKVMYVNSNIQIVGMSATIGNLREVSSFLNADLYVQNFRPVSLKEYIKCEKEIWQFDSREEEMFIDKKVLNYKYSASALQKDPDMLGGLVMDVVPKHSTLIFCPSKKNCENVAKLLTEVLFKTLQAHKSDEKQLLLKALESDSGRLCPILEKTIRFGVAYHHSGLTAEERRLLEEAFRSGILCVICCTSTLAAGVNLPARRVIIRSPYVGCQFLNLSRYKQMIGRAGRAGMGDFGESILICTRNDMEKVRELLNSKMDDAASSLHYEKDRGINNLIISCVLLNVAKTRLDVHKVMSKTLLKIQENRLCINVKEVTDKSLAVLVKSGVFRIKEKETSKNSQNLEISVIFPTQINSPCEPEMSPKYNKAKKSIVLVNSSELELCPLGRAAMKGSMDLQCAHMLYEDLKKAQSHLMLIDCLHLMYLITPYDIADQVKPVGPVYYDVIMSLPPNQMSVARLIGINEAVVDKLQRGITPKNVPTRTLHRFYVTLMLHELWNQASIFSVAEKYQVNRGNIQNLLSQSATFSSSVARFCQELEEFWAFRDLFTIFGQKLTYCCAAELEPLMELPYVKVGRAKQLYKAGYKTLQSIAKSRPEEIMEKIEHLPRRVASQITSAAKLLLLEKVENLRDEVEEVLDGLDI</sequence>
<dbReference type="EMBL" id="CM056742">
    <property type="protein sequence ID" value="KAJ8678685.1"/>
    <property type="molecule type" value="Genomic_DNA"/>
</dbReference>
<keyword evidence="2" id="KW-1185">Reference proteome</keyword>
<dbReference type="Proteomes" id="UP001239111">
    <property type="component" value="Chromosome 2"/>
</dbReference>
<evidence type="ECO:0000313" key="2">
    <source>
        <dbReference type="Proteomes" id="UP001239111"/>
    </source>
</evidence>